<evidence type="ECO:0000313" key="2">
    <source>
        <dbReference type="Proteomes" id="UP000093052"/>
    </source>
</evidence>
<organism evidence="1 2">
    <name type="scientific">Parageobacillus thermoglucosidasius</name>
    <name type="common">Geobacillus thermoglucosidasius</name>
    <dbReference type="NCBI Taxonomy" id="1426"/>
    <lineage>
        <taxon>Bacteria</taxon>
        <taxon>Bacillati</taxon>
        <taxon>Bacillota</taxon>
        <taxon>Bacilli</taxon>
        <taxon>Bacillales</taxon>
        <taxon>Anoxybacillaceae</taxon>
        <taxon>Parageobacillus</taxon>
    </lineage>
</organism>
<sequence length="82" mass="9762">MDQAYRAPSAEIASLKYFRGKRKMRQKIKISIANLVEKTKNMYNCFGGDKKQKRWRGENDAEHVQKNFLFVFYHHMLDVGCF</sequence>
<dbReference type="Proteomes" id="UP000093052">
    <property type="component" value="Chromosome"/>
</dbReference>
<dbReference type="AlphaFoldDB" id="A0AAN0YQB5"/>
<dbReference type="KEGG" id="ptl:AOT13_14185"/>
<keyword evidence="2" id="KW-1185">Reference proteome</keyword>
<proteinExistence type="predicted"/>
<gene>
    <name evidence="1" type="ORF">BCV53_14205</name>
</gene>
<name>A0AAN0YQB5_PARTM</name>
<dbReference type="EMBL" id="CP016622">
    <property type="protein sequence ID" value="ANZ31146.1"/>
    <property type="molecule type" value="Genomic_DNA"/>
</dbReference>
<protein>
    <submittedName>
        <fullName evidence="1">Uncharacterized protein</fullName>
    </submittedName>
</protein>
<evidence type="ECO:0000313" key="1">
    <source>
        <dbReference type="EMBL" id="ANZ31146.1"/>
    </source>
</evidence>
<reference evidence="2" key="1">
    <citation type="journal article" date="2016" name="Genome Announc.">
        <title>Complete Genome Sequence of Geobacillus thermoglucosidasius NCIMB 11955, the Progenitor of a Bioethanol Production Strain.</title>
        <authorList>
            <person name="Sheng L."/>
            <person name="Zhang Y."/>
            <person name="Minton N.P."/>
        </authorList>
    </citation>
    <scope>NUCLEOTIDE SEQUENCE [LARGE SCALE GENOMIC DNA]</scope>
    <source>
        <strain evidence="2">NCIMB 11955</strain>
    </source>
</reference>
<accession>A0AAN0YQB5</accession>